<keyword evidence="2" id="KW-1185">Reference proteome</keyword>
<evidence type="ECO:0000313" key="2">
    <source>
        <dbReference type="Proteomes" id="UP001239111"/>
    </source>
</evidence>
<gene>
    <name evidence="1" type="ORF">QAD02_019945</name>
</gene>
<protein>
    <submittedName>
        <fullName evidence="1">Uncharacterized protein</fullName>
    </submittedName>
</protein>
<evidence type="ECO:0000313" key="1">
    <source>
        <dbReference type="EMBL" id="KAJ8684153.1"/>
    </source>
</evidence>
<dbReference type="EMBL" id="CM056741">
    <property type="protein sequence ID" value="KAJ8684153.1"/>
    <property type="molecule type" value="Genomic_DNA"/>
</dbReference>
<reference evidence="1" key="1">
    <citation type="submission" date="2023-04" db="EMBL/GenBank/DDBJ databases">
        <title>A chromosome-level genome assembly of the parasitoid wasp Eretmocerus hayati.</title>
        <authorList>
            <person name="Zhong Y."/>
            <person name="Liu S."/>
            <person name="Liu Y."/>
        </authorList>
    </citation>
    <scope>NUCLEOTIDE SEQUENCE</scope>
    <source>
        <strain evidence="1">ZJU_SS_LIU_2023</strain>
    </source>
</reference>
<dbReference type="Proteomes" id="UP001239111">
    <property type="component" value="Chromosome 1"/>
</dbReference>
<organism evidence="1 2">
    <name type="scientific">Eretmocerus hayati</name>
    <dbReference type="NCBI Taxonomy" id="131215"/>
    <lineage>
        <taxon>Eukaryota</taxon>
        <taxon>Metazoa</taxon>
        <taxon>Ecdysozoa</taxon>
        <taxon>Arthropoda</taxon>
        <taxon>Hexapoda</taxon>
        <taxon>Insecta</taxon>
        <taxon>Pterygota</taxon>
        <taxon>Neoptera</taxon>
        <taxon>Endopterygota</taxon>
        <taxon>Hymenoptera</taxon>
        <taxon>Apocrita</taxon>
        <taxon>Proctotrupomorpha</taxon>
        <taxon>Chalcidoidea</taxon>
        <taxon>Aphelinidae</taxon>
        <taxon>Aphelininae</taxon>
        <taxon>Eretmocerus</taxon>
    </lineage>
</organism>
<accession>A0ACC2PM36</accession>
<name>A0ACC2PM36_9HYME</name>
<sequence>MRGISSTFLVTIFIIVSLTSCKTSKICAVRGKDSQSSSGSLDSASDVEDAFNTNNENQTQAEVTFERCDEYCYTYWQEEESQNGTRINIFLQGCWKDDGQECANSECVANKWTKSLNNKKFCCCREDYCNVNVTDPFGNRLLLTSPASKSSSRVIFQATEYLDSEDWVPIIMIILACILLVVFSALILIYQIYKNNLNGLGKPLPFNENYPESNGLRTGTYTFDHLKLSNIIGEGRYGSVWQGGLGDQDVAVKIFPGVYQSHFLNERDVYCLPFMEHPSLLQYYGSDERMSMDGNNEYILVFSYAPGGTLTDFLRYHTIDWMTFCKMGLSIVKGLAFLHTDIRRGDKFKPCVAHRDMNTKNILIKADGSCCICDLGLAVQISGSKYYSNGEEQHAETKSINDVGTLQYMAPEVLEGAVNLRDCESSLKQIDVYAMGLILWEILSRCADIYIPGTEIPPYRLPFEKEIGLHPTFEQMQVLVSRNKARPLLEPNLVDKPGVRLIRETIEDCWDSDAEARLTALCIEERLTELRSRRVTMYFMDGSPMVNSQCGFVPSTTNSLFSDSTHHNGAHVVQLFCPDGSEAAVDSFISPLPSEGSAPEYCAKNSNEVASMSLAMQQNQQLQPYQGRNPCMERNLMMQSNSCEEIECHGNILVDKSSKHLSGIDSHSQYAKLLPNSETQSLMPHDYLGHQYQQQSHHVTSSQALSLRSNTPIPYVQNVISECSGGSSSYFKLKQTNIQESSYSAQPTGESPCKRRFSGWTNLKKILANKKMMYQHCQPAYTKCQIERDDSKSNLLTNRNCNKQPKIVETNVSISPTGKYVNGIVGDQVKKSHTTNSTSRPSSLTLLNSTNGKSETNLSRQESLDRFNEVFNRGSNSSISLKDPHMRIKTPGDLPPSVRKVRGRNGQSAAARFSLYDDRIMCNISNENESAAGSTDNIGLSSSSVPFGMDFADEQLTLPVNVDASNVTCF</sequence>
<proteinExistence type="predicted"/>
<comment type="caution">
    <text evidence="1">The sequence shown here is derived from an EMBL/GenBank/DDBJ whole genome shotgun (WGS) entry which is preliminary data.</text>
</comment>